<gene>
    <name evidence="6" type="ORF">ERS852476_00952</name>
</gene>
<sequence>MKYRIITLIGLAGSTLAVCFGGWDKFLQTLLLFMAIDWFTGGILLPAVFGKSPKSENGALESRVGWKGLCRKGMTLLYVLIAARLDALMGTEYLRDKDSCCTT</sequence>
<evidence type="ECO:0000256" key="3">
    <source>
        <dbReference type="ARBA" id="ARBA00022989"/>
    </source>
</evidence>
<reference evidence="6 7" key="1">
    <citation type="submission" date="2015-09" db="EMBL/GenBank/DDBJ databases">
        <authorList>
            <consortium name="Pathogen Informatics"/>
        </authorList>
    </citation>
    <scope>NUCLEOTIDE SEQUENCE [LARGE SCALE GENOMIC DNA]</scope>
    <source>
        <strain evidence="6 7">2789STDY5834861</strain>
    </source>
</reference>
<comment type="subcellular location">
    <subcellularLocation>
        <location evidence="1">Membrane</location>
        <topology evidence="1">Multi-pass membrane protein</topology>
    </subcellularLocation>
</comment>
<evidence type="ECO:0000313" key="6">
    <source>
        <dbReference type="EMBL" id="CUN74168.1"/>
    </source>
</evidence>
<evidence type="ECO:0000256" key="1">
    <source>
        <dbReference type="ARBA" id="ARBA00004141"/>
    </source>
</evidence>
<dbReference type="Proteomes" id="UP000095645">
    <property type="component" value="Unassembled WGS sequence"/>
</dbReference>
<dbReference type="GO" id="GO:0016020">
    <property type="term" value="C:membrane"/>
    <property type="evidence" value="ECO:0007669"/>
    <property type="project" value="UniProtKB-SubCell"/>
</dbReference>
<organism evidence="6 7">
    <name type="scientific">Blautia obeum</name>
    <dbReference type="NCBI Taxonomy" id="40520"/>
    <lineage>
        <taxon>Bacteria</taxon>
        <taxon>Bacillati</taxon>
        <taxon>Bacillota</taxon>
        <taxon>Clostridia</taxon>
        <taxon>Lachnospirales</taxon>
        <taxon>Lachnospiraceae</taxon>
        <taxon>Blautia</taxon>
    </lineage>
</organism>
<dbReference type="InterPro" id="IPR006480">
    <property type="entry name" value="Phage_holin_4_1"/>
</dbReference>
<dbReference type="RefSeq" id="WP_226839980.1">
    <property type="nucleotide sequence ID" value="NZ_CYZP01000006.1"/>
</dbReference>
<proteinExistence type="predicted"/>
<keyword evidence="4 5" id="KW-0472">Membrane</keyword>
<name>A0A173ZG30_9FIRM</name>
<protein>
    <submittedName>
        <fullName evidence="6">Phage-related holin (Lysis protein)</fullName>
    </submittedName>
</protein>
<evidence type="ECO:0000256" key="4">
    <source>
        <dbReference type="ARBA" id="ARBA00023136"/>
    </source>
</evidence>
<keyword evidence="2 5" id="KW-0812">Transmembrane</keyword>
<dbReference type="AlphaFoldDB" id="A0A173ZG30"/>
<dbReference type="Pfam" id="PF05105">
    <property type="entry name" value="Phage_holin_4_1"/>
    <property type="match status" value="1"/>
</dbReference>
<evidence type="ECO:0000313" key="7">
    <source>
        <dbReference type="Proteomes" id="UP000095645"/>
    </source>
</evidence>
<evidence type="ECO:0000256" key="5">
    <source>
        <dbReference type="SAM" id="Phobius"/>
    </source>
</evidence>
<evidence type="ECO:0000256" key="2">
    <source>
        <dbReference type="ARBA" id="ARBA00022692"/>
    </source>
</evidence>
<dbReference type="EMBL" id="CYZP01000006">
    <property type="protein sequence ID" value="CUN74168.1"/>
    <property type="molecule type" value="Genomic_DNA"/>
</dbReference>
<feature type="transmembrane region" description="Helical" evidence="5">
    <location>
        <begin position="27"/>
        <end position="49"/>
    </location>
</feature>
<accession>A0A173ZG30</accession>
<keyword evidence="3 5" id="KW-1133">Transmembrane helix</keyword>